<evidence type="ECO:0000313" key="3">
    <source>
        <dbReference type="Proteomes" id="UP000675163"/>
    </source>
</evidence>
<sequence>MTTRSVVRVFLGGFLAFAGIAHLTFARKEFSAQVPDFVPLDVDTTVVASGAVEIGLGAAMLTSRRHRGLVGIITGLFFIAVFPGNLSQWINGRDGFGLDTDTKRFVRLFFQPLMVWAAIWSTRLPKDKRALKENRDRK</sequence>
<reference evidence="2" key="1">
    <citation type="submission" date="2021-02" db="EMBL/GenBank/DDBJ databases">
        <title>Sequencing the genomes of 1000 actinobacteria strains.</title>
        <authorList>
            <person name="Klenk H.-P."/>
        </authorList>
    </citation>
    <scope>NUCLEOTIDE SEQUENCE</scope>
    <source>
        <strain evidence="2">DSM 22850</strain>
    </source>
</reference>
<keyword evidence="1" id="KW-0812">Transmembrane</keyword>
<accession>A0A940T4E9</accession>
<feature type="transmembrane region" description="Helical" evidence="1">
    <location>
        <begin position="105"/>
        <end position="122"/>
    </location>
</feature>
<dbReference type="RefSeq" id="WP_209705617.1">
    <property type="nucleotide sequence ID" value="NZ_JAFIDA010000001.1"/>
</dbReference>
<name>A0A940T4E9_9MICO</name>
<dbReference type="Proteomes" id="UP000675163">
    <property type="component" value="Unassembled WGS sequence"/>
</dbReference>
<gene>
    <name evidence="2" type="ORF">JOF28_001991</name>
</gene>
<dbReference type="AlphaFoldDB" id="A0A940T4E9"/>
<keyword evidence="1" id="KW-1133">Transmembrane helix</keyword>
<dbReference type="PANTHER" id="PTHR36974">
    <property type="entry name" value="MEMBRANE PROTEIN-RELATED"/>
    <property type="match status" value="1"/>
</dbReference>
<keyword evidence="1" id="KW-0472">Membrane</keyword>
<keyword evidence="3" id="KW-1185">Reference proteome</keyword>
<proteinExistence type="predicted"/>
<organism evidence="2 3">
    <name type="scientific">Leucobacter exalbidus</name>
    <dbReference type="NCBI Taxonomy" id="662960"/>
    <lineage>
        <taxon>Bacteria</taxon>
        <taxon>Bacillati</taxon>
        <taxon>Actinomycetota</taxon>
        <taxon>Actinomycetes</taxon>
        <taxon>Micrococcales</taxon>
        <taxon>Microbacteriaceae</taxon>
        <taxon>Leucobacter</taxon>
    </lineage>
</organism>
<dbReference type="PANTHER" id="PTHR36974:SF1">
    <property type="entry name" value="DOXX FAMILY MEMBRANE PROTEIN"/>
    <property type="match status" value="1"/>
</dbReference>
<feature type="transmembrane region" description="Helical" evidence="1">
    <location>
        <begin position="68"/>
        <end position="85"/>
    </location>
</feature>
<feature type="transmembrane region" description="Helical" evidence="1">
    <location>
        <begin position="42"/>
        <end position="61"/>
    </location>
</feature>
<dbReference type="EMBL" id="JAFIDA010000001">
    <property type="protein sequence ID" value="MBP1326759.1"/>
    <property type="molecule type" value="Genomic_DNA"/>
</dbReference>
<protein>
    <submittedName>
        <fullName evidence="2">Membrane protein</fullName>
    </submittedName>
</protein>
<evidence type="ECO:0000313" key="2">
    <source>
        <dbReference type="EMBL" id="MBP1326759.1"/>
    </source>
</evidence>
<comment type="caution">
    <text evidence="2">The sequence shown here is derived from an EMBL/GenBank/DDBJ whole genome shotgun (WGS) entry which is preliminary data.</text>
</comment>
<evidence type="ECO:0000256" key="1">
    <source>
        <dbReference type="SAM" id="Phobius"/>
    </source>
</evidence>